<evidence type="ECO:0000313" key="2">
    <source>
        <dbReference type="EMBL" id="SCJ86465.1"/>
    </source>
</evidence>
<name>A0A1C6JXK7_9FIRM</name>
<dbReference type="CDD" id="cd00093">
    <property type="entry name" value="HTH_XRE"/>
    <property type="match status" value="1"/>
</dbReference>
<dbReference type="Pfam" id="PF01381">
    <property type="entry name" value="HTH_3"/>
    <property type="match status" value="1"/>
</dbReference>
<accession>A0A1C6JXK7</accession>
<dbReference type="SMART" id="SM00530">
    <property type="entry name" value="HTH_XRE"/>
    <property type="match status" value="1"/>
</dbReference>
<dbReference type="InterPro" id="IPR010982">
    <property type="entry name" value="Lambda_DNA-bd_dom_sf"/>
</dbReference>
<evidence type="ECO:0000259" key="1">
    <source>
        <dbReference type="PROSITE" id="PS50943"/>
    </source>
</evidence>
<protein>
    <submittedName>
        <fullName evidence="2">Transcriptional repressor DicA</fullName>
    </submittedName>
</protein>
<dbReference type="EMBL" id="FMHG01000002">
    <property type="protein sequence ID" value="SCJ86465.1"/>
    <property type="molecule type" value="Genomic_DNA"/>
</dbReference>
<sequence length="115" mass="13227">MNSNTPQNIGEKIKQRRLELHMSLEDVARQIGVAKSTVYRYETEATRSVGLDKVDALAKALQVSPGYLMGWEEKESDTYYQLKTTLQELDLSEDDVAFLTSMAQKIARRKREDER</sequence>
<dbReference type="Gene3D" id="1.10.260.40">
    <property type="entry name" value="lambda repressor-like DNA-binding domains"/>
    <property type="match status" value="1"/>
</dbReference>
<dbReference type="GO" id="GO:0003677">
    <property type="term" value="F:DNA binding"/>
    <property type="evidence" value="ECO:0007669"/>
    <property type="project" value="InterPro"/>
</dbReference>
<dbReference type="InterPro" id="IPR001387">
    <property type="entry name" value="Cro/C1-type_HTH"/>
</dbReference>
<proteinExistence type="predicted"/>
<dbReference type="AlphaFoldDB" id="A0A1C6JXK7"/>
<dbReference type="PROSITE" id="PS50943">
    <property type="entry name" value="HTH_CROC1"/>
    <property type="match status" value="1"/>
</dbReference>
<organism evidence="2">
    <name type="scientific">uncultured Anaerotruncus sp</name>
    <dbReference type="NCBI Taxonomy" id="905011"/>
    <lineage>
        <taxon>Bacteria</taxon>
        <taxon>Bacillati</taxon>
        <taxon>Bacillota</taxon>
        <taxon>Clostridia</taxon>
        <taxon>Eubacteriales</taxon>
        <taxon>Oscillospiraceae</taxon>
        <taxon>Anaerotruncus</taxon>
        <taxon>environmental samples</taxon>
    </lineage>
</organism>
<gene>
    <name evidence="2" type="ORF">SAMEA3545359_02359</name>
</gene>
<feature type="domain" description="HTH cro/C1-type" evidence="1">
    <location>
        <begin position="13"/>
        <end position="68"/>
    </location>
</feature>
<reference evidence="2" key="1">
    <citation type="submission" date="2015-09" db="EMBL/GenBank/DDBJ databases">
        <authorList>
            <consortium name="Pathogen Informatics"/>
        </authorList>
    </citation>
    <scope>NUCLEOTIDE SEQUENCE</scope>
    <source>
        <strain evidence="2">2789STDY5834896</strain>
    </source>
</reference>
<dbReference type="SUPFAM" id="SSF47413">
    <property type="entry name" value="lambda repressor-like DNA-binding domains"/>
    <property type="match status" value="1"/>
</dbReference>